<dbReference type="RefSeq" id="WP_130980544.1">
    <property type="nucleotide sequence ID" value="NZ_SISG01000001.1"/>
</dbReference>
<keyword evidence="2" id="KW-1185">Reference proteome</keyword>
<accession>A0A4Q9GQX8</accession>
<dbReference type="EMBL" id="SISG01000001">
    <property type="protein sequence ID" value="TBN56434.1"/>
    <property type="molecule type" value="Genomic_DNA"/>
</dbReference>
<dbReference type="AlphaFoldDB" id="A0A4Q9GQX8"/>
<comment type="caution">
    <text evidence="1">The sequence shown here is derived from an EMBL/GenBank/DDBJ whole genome shotgun (WGS) entry which is preliminary data.</text>
</comment>
<sequence length="132" mass="14544">MGFFGAGNAGSGSYNNYLYDLVPKNKRVRMTLAGSDEFQDEITRVEASGNHYEAFITKRTLDEERTDAPLAVRFFSESRMSSIVGFAPRGMEPIVLEALNRLEAAGKSTRIPAEIVKGRGGLRVELLLGLTR</sequence>
<protein>
    <recommendedName>
        <fullName evidence="3">HIRAN domain-containing protein</fullName>
    </recommendedName>
</protein>
<evidence type="ECO:0008006" key="3">
    <source>
        <dbReference type="Google" id="ProtNLM"/>
    </source>
</evidence>
<evidence type="ECO:0000313" key="2">
    <source>
        <dbReference type="Proteomes" id="UP000294194"/>
    </source>
</evidence>
<organism evidence="1 2">
    <name type="scientific">Glaciihabitans arcticus</name>
    <dbReference type="NCBI Taxonomy" id="2668039"/>
    <lineage>
        <taxon>Bacteria</taxon>
        <taxon>Bacillati</taxon>
        <taxon>Actinomycetota</taxon>
        <taxon>Actinomycetes</taxon>
        <taxon>Micrococcales</taxon>
        <taxon>Microbacteriaceae</taxon>
        <taxon>Glaciihabitans</taxon>
    </lineage>
</organism>
<name>A0A4Q9GQX8_9MICO</name>
<evidence type="ECO:0000313" key="1">
    <source>
        <dbReference type="EMBL" id="TBN56434.1"/>
    </source>
</evidence>
<reference evidence="2" key="1">
    <citation type="submission" date="2019-02" db="EMBL/GenBank/DDBJ databases">
        <title>Glaciihabitans arcticus sp. nov., a psychrotolerant bacterium isolated from polar soil.</title>
        <authorList>
            <person name="Dahal R.H."/>
        </authorList>
    </citation>
    <scope>NUCLEOTIDE SEQUENCE [LARGE SCALE GENOMIC DNA]</scope>
    <source>
        <strain evidence="2">RP-3-7</strain>
    </source>
</reference>
<gene>
    <name evidence="1" type="ORF">EYE40_02920</name>
</gene>
<dbReference type="Proteomes" id="UP000294194">
    <property type="component" value="Unassembled WGS sequence"/>
</dbReference>
<proteinExistence type="predicted"/>